<feature type="domain" description="SHSP" evidence="3">
    <location>
        <begin position="41"/>
        <end position="151"/>
    </location>
</feature>
<dbReference type="Gene3D" id="2.60.40.790">
    <property type="match status" value="1"/>
</dbReference>
<evidence type="ECO:0000313" key="5">
    <source>
        <dbReference type="Proteomes" id="UP000255036"/>
    </source>
</evidence>
<accession>A0A371AWM3</accession>
<organism evidence="4 5">
    <name type="scientific">Anaerosacchariphilus polymeriproducens</name>
    <dbReference type="NCBI Taxonomy" id="1812858"/>
    <lineage>
        <taxon>Bacteria</taxon>
        <taxon>Bacillati</taxon>
        <taxon>Bacillota</taxon>
        <taxon>Clostridia</taxon>
        <taxon>Lachnospirales</taxon>
        <taxon>Lachnospiraceae</taxon>
        <taxon>Anaerosacchariphilus</taxon>
    </lineage>
</organism>
<gene>
    <name evidence="4" type="ORF">DWV06_07245</name>
</gene>
<evidence type="ECO:0000259" key="3">
    <source>
        <dbReference type="PROSITE" id="PS01031"/>
    </source>
</evidence>
<dbReference type="PROSITE" id="PS01031">
    <property type="entry name" value="SHSP"/>
    <property type="match status" value="1"/>
</dbReference>
<dbReference type="Proteomes" id="UP000255036">
    <property type="component" value="Unassembled WGS sequence"/>
</dbReference>
<dbReference type="InterPro" id="IPR008978">
    <property type="entry name" value="HSP20-like_chaperone"/>
</dbReference>
<dbReference type="PANTHER" id="PTHR11527">
    <property type="entry name" value="HEAT-SHOCK PROTEIN 20 FAMILY MEMBER"/>
    <property type="match status" value="1"/>
</dbReference>
<comment type="caution">
    <text evidence="4">The sequence shown here is derived from an EMBL/GenBank/DDBJ whole genome shotgun (WGS) entry which is preliminary data.</text>
</comment>
<dbReference type="EMBL" id="QRCT01000018">
    <property type="protein sequence ID" value="RDU23870.1"/>
    <property type="molecule type" value="Genomic_DNA"/>
</dbReference>
<dbReference type="InterPro" id="IPR002068">
    <property type="entry name" value="A-crystallin/Hsp20_dom"/>
</dbReference>
<dbReference type="AlphaFoldDB" id="A0A371AWM3"/>
<dbReference type="InterPro" id="IPR031107">
    <property type="entry name" value="Small_HSP"/>
</dbReference>
<keyword evidence="5" id="KW-1185">Reference proteome</keyword>
<dbReference type="CDD" id="cd06471">
    <property type="entry name" value="ACD_LpsHSP_like"/>
    <property type="match status" value="1"/>
</dbReference>
<name>A0A371AWM3_9FIRM</name>
<protein>
    <submittedName>
        <fullName evidence="4">Hsp20/alpha crystallin family protein</fullName>
    </submittedName>
</protein>
<evidence type="ECO:0000256" key="1">
    <source>
        <dbReference type="PROSITE-ProRule" id="PRU00285"/>
    </source>
</evidence>
<reference evidence="4 5" key="1">
    <citation type="submission" date="2018-07" db="EMBL/GenBank/DDBJ databases">
        <title>Anaerosacharophilus polymeroproducens gen. nov. sp. nov., an anaerobic bacterium isolated from salt field.</title>
        <authorList>
            <person name="Kim W."/>
            <person name="Yang S.-H."/>
            <person name="Oh J."/>
            <person name="Lee J.-H."/>
            <person name="Kwon K.K."/>
        </authorList>
    </citation>
    <scope>NUCLEOTIDE SEQUENCE [LARGE SCALE GENOMIC DNA]</scope>
    <source>
        <strain evidence="4 5">MCWD5</strain>
    </source>
</reference>
<evidence type="ECO:0000256" key="2">
    <source>
        <dbReference type="RuleBase" id="RU003616"/>
    </source>
</evidence>
<comment type="similarity">
    <text evidence="1 2">Belongs to the small heat shock protein (HSP20) family.</text>
</comment>
<dbReference type="RefSeq" id="WP_115481524.1">
    <property type="nucleotide sequence ID" value="NZ_QRCT01000018.1"/>
</dbReference>
<dbReference type="SUPFAM" id="SSF49764">
    <property type="entry name" value="HSP20-like chaperones"/>
    <property type="match status" value="1"/>
</dbReference>
<proteinExistence type="inferred from homology"/>
<sequence length="151" mass="17721">MARLLPFYSGKSNLLDFPLHDLDEFDEAFKTFYKEKWPILKKPDEYTFKLDVRENNNEYIIDAELPGVDKEEISVQLDEGQLNITVKRIDNVDKQNDDYIHKERYFSSTSRNIYLENTKSEGVKAKLDNGILSIIVPKEEKKVTSRNIDIE</sequence>
<evidence type="ECO:0000313" key="4">
    <source>
        <dbReference type="EMBL" id="RDU23870.1"/>
    </source>
</evidence>
<dbReference type="OrthoDB" id="9811615at2"/>
<dbReference type="Pfam" id="PF00011">
    <property type="entry name" value="HSP20"/>
    <property type="match status" value="1"/>
</dbReference>